<feature type="transmembrane region" description="Helical" evidence="10">
    <location>
        <begin position="218"/>
        <end position="247"/>
    </location>
</feature>
<feature type="transmembrane region" description="Helical" evidence="10">
    <location>
        <begin position="346"/>
        <end position="366"/>
    </location>
</feature>
<dbReference type="Pfam" id="PF01769">
    <property type="entry name" value="MgtE"/>
    <property type="match status" value="2"/>
</dbReference>
<dbReference type="PANTHER" id="PTHR16228:SF7">
    <property type="entry name" value="SLC41A_MGTE INTEGRAL MEMBRANE DOMAIN-CONTAINING PROTEIN"/>
    <property type="match status" value="1"/>
</dbReference>
<dbReference type="InterPro" id="IPR006667">
    <property type="entry name" value="SLC41_membr_dom"/>
</dbReference>
<evidence type="ECO:0000256" key="10">
    <source>
        <dbReference type="SAM" id="Phobius"/>
    </source>
</evidence>
<accession>A0A167GBU7</accession>
<name>A0A167GBU7_CALVF</name>
<dbReference type="EMBL" id="KV417343">
    <property type="protein sequence ID" value="KZO90389.1"/>
    <property type="molecule type" value="Genomic_DNA"/>
</dbReference>
<dbReference type="OrthoDB" id="666972at2759"/>
<keyword evidence="13" id="KW-1185">Reference proteome</keyword>
<keyword evidence="7" id="KW-0406">Ion transport</keyword>
<feature type="transmembrane region" description="Helical" evidence="10">
    <location>
        <begin position="288"/>
        <end position="306"/>
    </location>
</feature>
<dbReference type="PANTHER" id="PTHR16228">
    <property type="entry name" value="DIVALENT CATION TRANSPORTER SOLUTE CARRIER FAMILY 41"/>
    <property type="match status" value="1"/>
</dbReference>
<dbReference type="GO" id="GO:0008324">
    <property type="term" value="F:monoatomic cation transmembrane transporter activity"/>
    <property type="evidence" value="ECO:0007669"/>
    <property type="project" value="InterPro"/>
</dbReference>
<feature type="transmembrane region" description="Helical" evidence="10">
    <location>
        <begin position="168"/>
        <end position="198"/>
    </location>
</feature>
<dbReference type="Proteomes" id="UP000076738">
    <property type="component" value="Unassembled WGS sequence"/>
</dbReference>
<evidence type="ECO:0000256" key="6">
    <source>
        <dbReference type="ARBA" id="ARBA00022989"/>
    </source>
</evidence>
<keyword evidence="8 10" id="KW-0472">Membrane</keyword>
<comment type="subcellular location">
    <subcellularLocation>
        <location evidence="1">Membrane</location>
        <topology evidence="1">Multi-pass membrane protein</topology>
    </subcellularLocation>
</comment>
<protein>
    <recommendedName>
        <fullName evidence="11">SLC41A/MgtE integral membrane domain-containing protein</fullName>
    </recommendedName>
</protein>
<feature type="domain" description="SLC41A/MgtE integral membrane" evidence="11">
    <location>
        <begin position="132"/>
        <end position="271"/>
    </location>
</feature>
<evidence type="ECO:0000256" key="9">
    <source>
        <dbReference type="SAM" id="MobiDB-lite"/>
    </source>
</evidence>
<keyword evidence="4 10" id="KW-0812">Transmembrane</keyword>
<feature type="compositionally biased region" description="Basic and acidic residues" evidence="9">
    <location>
        <begin position="18"/>
        <end position="44"/>
    </location>
</feature>
<keyword evidence="6 10" id="KW-1133">Transmembrane helix</keyword>
<evidence type="ECO:0000256" key="2">
    <source>
        <dbReference type="ARBA" id="ARBA00009749"/>
    </source>
</evidence>
<dbReference type="Gene3D" id="1.10.357.20">
    <property type="entry name" value="SLC41 divalent cation transporters, integral membrane domain"/>
    <property type="match status" value="2"/>
</dbReference>
<comment type="similarity">
    <text evidence="2">Belongs to the SLC41A transporter family.</text>
</comment>
<evidence type="ECO:0000256" key="1">
    <source>
        <dbReference type="ARBA" id="ARBA00004141"/>
    </source>
</evidence>
<dbReference type="InterPro" id="IPR036739">
    <property type="entry name" value="SLC41_membr_dom_sf"/>
</dbReference>
<reference evidence="12 13" key="1">
    <citation type="journal article" date="2016" name="Mol. Biol. Evol.">
        <title>Comparative Genomics of Early-Diverging Mushroom-Forming Fungi Provides Insights into the Origins of Lignocellulose Decay Capabilities.</title>
        <authorList>
            <person name="Nagy L.G."/>
            <person name="Riley R."/>
            <person name="Tritt A."/>
            <person name="Adam C."/>
            <person name="Daum C."/>
            <person name="Floudas D."/>
            <person name="Sun H."/>
            <person name="Yadav J.S."/>
            <person name="Pangilinan J."/>
            <person name="Larsson K.H."/>
            <person name="Matsuura K."/>
            <person name="Barry K."/>
            <person name="Labutti K."/>
            <person name="Kuo R."/>
            <person name="Ohm R.A."/>
            <person name="Bhattacharya S.S."/>
            <person name="Shirouzu T."/>
            <person name="Yoshinaga Y."/>
            <person name="Martin F.M."/>
            <person name="Grigoriev I.V."/>
            <person name="Hibbett D.S."/>
        </authorList>
    </citation>
    <scope>NUCLEOTIDE SEQUENCE [LARGE SCALE GENOMIC DNA]</scope>
    <source>
        <strain evidence="12 13">TUFC12733</strain>
    </source>
</reference>
<keyword evidence="3" id="KW-0813">Transport</keyword>
<feature type="transmembrane region" description="Helical" evidence="10">
    <location>
        <begin position="318"/>
        <end position="340"/>
    </location>
</feature>
<feature type="domain" description="SLC41A/MgtE integral membrane" evidence="11">
    <location>
        <begin position="352"/>
        <end position="482"/>
    </location>
</feature>
<feature type="transmembrane region" description="Helical" evidence="10">
    <location>
        <begin position="399"/>
        <end position="420"/>
    </location>
</feature>
<evidence type="ECO:0000313" key="13">
    <source>
        <dbReference type="Proteomes" id="UP000076738"/>
    </source>
</evidence>
<proteinExistence type="inferred from homology"/>
<dbReference type="GO" id="GO:0005886">
    <property type="term" value="C:plasma membrane"/>
    <property type="evidence" value="ECO:0007669"/>
    <property type="project" value="TreeGrafter"/>
</dbReference>
<feature type="transmembrane region" description="Helical" evidence="10">
    <location>
        <begin position="259"/>
        <end position="282"/>
    </location>
</feature>
<evidence type="ECO:0000256" key="3">
    <source>
        <dbReference type="ARBA" id="ARBA00022448"/>
    </source>
</evidence>
<evidence type="ECO:0000259" key="11">
    <source>
        <dbReference type="Pfam" id="PF01769"/>
    </source>
</evidence>
<sequence>MAAHADAEYHAMSGLHMRSKEHLPDGGEAIELKRRASGDDSSDRADEEEDIVVTSEVEVEQSLLPREGLDNGYLPHEKPQEQSAVRLILSILLETFPTLLFTIVGMVFSGELLVRIAAWSAFARVPELLILVPVLDNLKGNVEMNLSARLGTAANTGMLDPRATRKGIILGSLSVLQVQALAVSAVAAGVSFVLGLVLPEREIEGVRPKSGFMEFMMVISASMSAASLSGAILGSFMCSLILVCRYFRLNPDNISSPIAACLGDLLTMALLGLTSTVLISWIRTVLPVLITGLMVVLLGIMVFLTRRNEHVRDLLWQGWSPLFAAMVISTGAGLVLEGFVDRYEGFGMLAIVIGGLPGSIGSIFICRLSTSLHAEHDYAASKGAAPPVPERPRLVSATLLAVSLPVAIAYLLFVSLAGWLELPIGFVILFTIFLCITSAVSLGLGFVLTHLFWRNGLDPDIYCLPIQSSLIDLIGQLLLVACYEIAQLAGAKVASPAPAP</sequence>
<evidence type="ECO:0000313" key="12">
    <source>
        <dbReference type="EMBL" id="KZO90389.1"/>
    </source>
</evidence>
<evidence type="ECO:0000256" key="8">
    <source>
        <dbReference type="ARBA" id="ARBA00023136"/>
    </source>
</evidence>
<gene>
    <name evidence="12" type="ORF">CALVIDRAFT_542714</name>
</gene>
<evidence type="ECO:0000256" key="7">
    <source>
        <dbReference type="ARBA" id="ARBA00023065"/>
    </source>
</evidence>
<feature type="transmembrane region" description="Helical" evidence="10">
    <location>
        <begin position="87"/>
        <end position="110"/>
    </location>
</feature>
<dbReference type="InterPro" id="IPR045349">
    <property type="entry name" value="SLC41A1-3"/>
</dbReference>
<keyword evidence="5" id="KW-0460">Magnesium</keyword>
<evidence type="ECO:0000256" key="4">
    <source>
        <dbReference type="ARBA" id="ARBA00022692"/>
    </source>
</evidence>
<organism evidence="12 13">
    <name type="scientific">Calocera viscosa (strain TUFC12733)</name>
    <dbReference type="NCBI Taxonomy" id="1330018"/>
    <lineage>
        <taxon>Eukaryota</taxon>
        <taxon>Fungi</taxon>
        <taxon>Dikarya</taxon>
        <taxon>Basidiomycota</taxon>
        <taxon>Agaricomycotina</taxon>
        <taxon>Dacrymycetes</taxon>
        <taxon>Dacrymycetales</taxon>
        <taxon>Dacrymycetaceae</taxon>
        <taxon>Calocera</taxon>
    </lineage>
</organism>
<dbReference type="AlphaFoldDB" id="A0A167GBU7"/>
<feature type="region of interest" description="Disordered" evidence="9">
    <location>
        <begin position="13"/>
        <end position="51"/>
    </location>
</feature>
<dbReference type="SUPFAM" id="SSF161093">
    <property type="entry name" value="MgtE membrane domain-like"/>
    <property type="match status" value="2"/>
</dbReference>
<evidence type="ECO:0000256" key="5">
    <source>
        <dbReference type="ARBA" id="ARBA00022842"/>
    </source>
</evidence>
<feature type="transmembrane region" description="Helical" evidence="10">
    <location>
        <begin position="426"/>
        <end position="448"/>
    </location>
</feature>